<evidence type="ECO:0000313" key="15">
    <source>
        <dbReference type="RefSeq" id="XP_010943983.1"/>
    </source>
</evidence>
<comment type="subcellular location">
    <subcellularLocation>
        <location evidence="1">Membrane</location>
        <topology evidence="1">Single-pass membrane protein</topology>
    </subcellularLocation>
</comment>
<dbReference type="Gene3D" id="1.10.510.10">
    <property type="entry name" value="Transferase(Phosphotransferase) domain 1"/>
    <property type="match status" value="1"/>
</dbReference>
<feature type="domain" description="Protein kinase" evidence="13">
    <location>
        <begin position="148"/>
        <end position="451"/>
    </location>
</feature>
<dbReference type="RefSeq" id="XP_010943983.1">
    <property type="nucleotide sequence ID" value="XM_010945681.3"/>
</dbReference>
<dbReference type="GO" id="GO:0016020">
    <property type="term" value="C:membrane"/>
    <property type="evidence" value="ECO:0007669"/>
    <property type="project" value="UniProtKB-SubCell"/>
</dbReference>
<dbReference type="SMART" id="SM00220">
    <property type="entry name" value="S_TKc"/>
    <property type="match status" value="1"/>
</dbReference>
<evidence type="ECO:0000256" key="5">
    <source>
        <dbReference type="ARBA" id="ARBA00022737"/>
    </source>
</evidence>
<dbReference type="PROSITE" id="PS50011">
    <property type="entry name" value="PROTEIN_KINASE_DOM"/>
    <property type="match status" value="1"/>
</dbReference>
<feature type="transmembrane region" description="Helical" evidence="11">
    <location>
        <begin position="70"/>
        <end position="94"/>
    </location>
</feature>
<dbReference type="InParanoid" id="A0A6I9SJS0"/>
<sequence>MDLQFLSILLSPVFLSLINSSTCTRTIKHNTPGTSYNPNTDFDTYPSDETTNQDPAPITHPSMAELLSNIPLWVAVAISFSVGFAIGTFIFISWRLAISRCCRIEANEEEFANTPPVFLTRKNTPTVFSPMLRSNLSFIDKLRQNDFPSALQVIGRGGCGEVYKAELLVSGQKIPIAVKKVLQPSLDAANLSEPSLDAADLREEESKLLHFRLRQIRSEILTVGQMRHPNLLRLLAHVPQPDCHYLVYEFMHHGSLHDVLKRGAPELDWPTRYRIALGIAGGLEYLHLVHLPRIIHRDLKPANILLDDGLNARIADFGLAKVVPDFTSGPVSSNCIAGTVGYIAPEYCQTLSCTDKCDIYSFGVILAVLVTGKFPNDAFFQMTDEMCIIGWVRRVIRSDDPKVAIDPKLVGCGFEEQMLLVLKIACFCTYDDPSERPNSRDVRGMLSQIKH</sequence>
<proteinExistence type="predicted"/>
<dbReference type="InterPro" id="IPR008271">
    <property type="entry name" value="Ser/Thr_kinase_AS"/>
</dbReference>
<evidence type="ECO:0000259" key="13">
    <source>
        <dbReference type="PROSITE" id="PS50011"/>
    </source>
</evidence>
<dbReference type="OrthoDB" id="4062651at2759"/>
<evidence type="ECO:0000313" key="14">
    <source>
        <dbReference type="Proteomes" id="UP000504607"/>
    </source>
</evidence>
<dbReference type="GO" id="GO:0005524">
    <property type="term" value="F:ATP binding"/>
    <property type="evidence" value="ECO:0007669"/>
    <property type="project" value="InterPro"/>
</dbReference>
<dbReference type="PROSITE" id="PS00108">
    <property type="entry name" value="PROTEIN_KINASE_ST"/>
    <property type="match status" value="1"/>
</dbReference>
<keyword evidence="7 11" id="KW-0472">Membrane</keyword>
<keyword evidence="3 11" id="KW-0812">Transmembrane</keyword>
<dbReference type="Gene3D" id="3.30.200.20">
    <property type="entry name" value="Phosphorylase Kinase, domain 1"/>
    <property type="match status" value="1"/>
</dbReference>
<dbReference type="FunFam" id="1.10.510.10:FF:000479">
    <property type="entry name" value="Leucine-rich repeat receptor-like protein kinase"/>
    <property type="match status" value="1"/>
</dbReference>
<keyword evidence="6 11" id="KW-1133">Transmembrane helix</keyword>
<evidence type="ECO:0000256" key="10">
    <source>
        <dbReference type="SAM" id="MobiDB-lite"/>
    </source>
</evidence>
<evidence type="ECO:0000256" key="3">
    <source>
        <dbReference type="ARBA" id="ARBA00022692"/>
    </source>
</evidence>
<dbReference type="AlphaFoldDB" id="A0A6I9SJS0"/>
<keyword evidence="4 12" id="KW-0732">Signal</keyword>
<accession>A0A6I9SJS0</accession>
<evidence type="ECO:0000256" key="7">
    <source>
        <dbReference type="ARBA" id="ARBA00023136"/>
    </source>
</evidence>
<dbReference type="PANTHER" id="PTHR48055">
    <property type="entry name" value="LEUCINE-RICH REPEAT RECEPTOR PROTEIN KINASE EMS1"/>
    <property type="match status" value="1"/>
</dbReference>
<keyword evidence="5" id="KW-0677">Repeat</keyword>
<reference evidence="15" key="1">
    <citation type="submission" date="2025-08" db="UniProtKB">
        <authorList>
            <consortium name="RefSeq"/>
        </authorList>
    </citation>
    <scope>IDENTIFICATION</scope>
</reference>
<evidence type="ECO:0000256" key="8">
    <source>
        <dbReference type="ARBA" id="ARBA00023170"/>
    </source>
</evidence>
<feature type="chain" id="PRO_5026837632" evidence="12">
    <location>
        <begin position="21"/>
        <end position="451"/>
    </location>
</feature>
<dbReference type="GeneID" id="105061585"/>
<dbReference type="SUPFAM" id="SSF56112">
    <property type="entry name" value="Protein kinase-like (PK-like)"/>
    <property type="match status" value="1"/>
</dbReference>
<dbReference type="InterPro" id="IPR051564">
    <property type="entry name" value="LRR_receptor-like_kinase"/>
</dbReference>
<dbReference type="InterPro" id="IPR011009">
    <property type="entry name" value="Kinase-like_dom_sf"/>
</dbReference>
<keyword evidence="8" id="KW-0675">Receptor</keyword>
<organism evidence="14 15">
    <name type="scientific">Elaeis guineensis var. tenera</name>
    <name type="common">Oil palm</name>
    <dbReference type="NCBI Taxonomy" id="51953"/>
    <lineage>
        <taxon>Eukaryota</taxon>
        <taxon>Viridiplantae</taxon>
        <taxon>Streptophyta</taxon>
        <taxon>Embryophyta</taxon>
        <taxon>Tracheophyta</taxon>
        <taxon>Spermatophyta</taxon>
        <taxon>Magnoliopsida</taxon>
        <taxon>Liliopsida</taxon>
        <taxon>Arecaceae</taxon>
        <taxon>Arecoideae</taxon>
        <taxon>Cocoseae</taxon>
        <taxon>Elaeidinae</taxon>
        <taxon>Elaeis</taxon>
    </lineage>
</organism>
<dbReference type="GO" id="GO:0004672">
    <property type="term" value="F:protein kinase activity"/>
    <property type="evidence" value="ECO:0007669"/>
    <property type="project" value="InterPro"/>
</dbReference>
<gene>
    <name evidence="15" type="primary">LOC105061585</name>
</gene>
<evidence type="ECO:0000256" key="9">
    <source>
        <dbReference type="ARBA" id="ARBA00023180"/>
    </source>
</evidence>
<evidence type="ECO:0000256" key="2">
    <source>
        <dbReference type="ARBA" id="ARBA00022614"/>
    </source>
</evidence>
<feature type="region of interest" description="Disordered" evidence="10">
    <location>
        <begin position="29"/>
        <end position="53"/>
    </location>
</feature>
<evidence type="ECO:0000256" key="11">
    <source>
        <dbReference type="SAM" id="Phobius"/>
    </source>
</evidence>
<keyword evidence="2" id="KW-0433">Leucine-rich repeat</keyword>
<keyword evidence="9" id="KW-0325">Glycoprotein</keyword>
<feature type="signal peptide" evidence="12">
    <location>
        <begin position="1"/>
        <end position="20"/>
    </location>
</feature>
<dbReference type="Pfam" id="PF00069">
    <property type="entry name" value="Pkinase"/>
    <property type="match status" value="1"/>
</dbReference>
<dbReference type="SMR" id="A0A6I9SJS0"/>
<evidence type="ECO:0000256" key="12">
    <source>
        <dbReference type="SAM" id="SignalP"/>
    </source>
</evidence>
<dbReference type="PANTHER" id="PTHR48055:SF22">
    <property type="entry name" value="LEUCINE-RICH REPEAT RECEPTOR-LIKE SERINE_THREONINE_TYROSINE-PROTEIN KINASE SOBIR1"/>
    <property type="match status" value="1"/>
</dbReference>
<dbReference type="KEGG" id="egu:105061585"/>
<protein>
    <submittedName>
        <fullName evidence="15">Leucine-rich repeat receptor-like serine/threonine/tyrosine-protein kinase SOBIR1</fullName>
    </submittedName>
</protein>
<evidence type="ECO:0000256" key="6">
    <source>
        <dbReference type="ARBA" id="ARBA00022989"/>
    </source>
</evidence>
<dbReference type="InterPro" id="IPR000719">
    <property type="entry name" value="Prot_kinase_dom"/>
</dbReference>
<evidence type="ECO:0000256" key="1">
    <source>
        <dbReference type="ARBA" id="ARBA00004167"/>
    </source>
</evidence>
<keyword evidence="14" id="KW-1185">Reference proteome</keyword>
<evidence type="ECO:0000256" key="4">
    <source>
        <dbReference type="ARBA" id="ARBA00022729"/>
    </source>
</evidence>
<name>A0A6I9SJS0_ELAGV</name>
<dbReference type="Proteomes" id="UP000504607">
    <property type="component" value="Unplaced"/>
</dbReference>